<comment type="caution">
    <text evidence="1">The sequence shown here is derived from an EMBL/GenBank/DDBJ whole genome shotgun (WGS) entry which is preliminary data.</text>
</comment>
<protein>
    <submittedName>
        <fullName evidence="1">Uncharacterized protein</fullName>
    </submittedName>
</protein>
<dbReference type="Proteomes" id="UP000593574">
    <property type="component" value="Unassembled WGS sequence"/>
</dbReference>
<gene>
    <name evidence="1" type="ORF">Golax_011646</name>
</gene>
<dbReference type="EMBL" id="JABEZV010000006">
    <property type="protein sequence ID" value="MBA0712551.1"/>
    <property type="molecule type" value="Genomic_DNA"/>
</dbReference>
<evidence type="ECO:0000313" key="2">
    <source>
        <dbReference type="Proteomes" id="UP000593574"/>
    </source>
</evidence>
<proteinExistence type="predicted"/>
<name>A0A7J8ZL62_9ROSI</name>
<dbReference type="AlphaFoldDB" id="A0A7J8ZL62"/>
<accession>A0A7J8ZL62</accession>
<keyword evidence="2" id="KW-1185">Reference proteome</keyword>
<evidence type="ECO:0000313" key="1">
    <source>
        <dbReference type="EMBL" id="MBA0712551.1"/>
    </source>
</evidence>
<sequence length="107" mass="11632">MVVAEDAVCDLICHNTLSSLELIFNNSRSDSYDPRPFDPEWVPMTLSSAQNMARDSASSPTIGVWDSASAVGVPTVSLVSRLGKLPIDNDSAQASIQRHRCPRTPYP</sequence>
<reference evidence="1 2" key="1">
    <citation type="journal article" date="2019" name="Genome Biol. Evol.">
        <title>Insights into the evolution of the New World diploid cottons (Gossypium, subgenus Houzingenia) based on genome sequencing.</title>
        <authorList>
            <person name="Grover C.E."/>
            <person name="Arick M.A. 2nd"/>
            <person name="Thrash A."/>
            <person name="Conover J.L."/>
            <person name="Sanders W.S."/>
            <person name="Peterson D.G."/>
            <person name="Frelichowski J.E."/>
            <person name="Scheffler J.A."/>
            <person name="Scheffler B.E."/>
            <person name="Wendel J.F."/>
        </authorList>
    </citation>
    <scope>NUCLEOTIDE SEQUENCE [LARGE SCALE GENOMIC DNA]</scope>
    <source>
        <strain evidence="1">4</strain>
        <tissue evidence="1">Leaf</tissue>
    </source>
</reference>
<organism evidence="1 2">
    <name type="scientific">Gossypium laxum</name>
    <dbReference type="NCBI Taxonomy" id="34288"/>
    <lineage>
        <taxon>Eukaryota</taxon>
        <taxon>Viridiplantae</taxon>
        <taxon>Streptophyta</taxon>
        <taxon>Embryophyta</taxon>
        <taxon>Tracheophyta</taxon>
        <taxon>Spermatophyta</taxon>
        <taxon>Magnoliopsida</taxon>
        <taxon>eudicotyledons</taxon>
        <taxon>Gunneridae</taxon>
        <taxon>Pentapetalae</taxon>
        <taxon>rosids</taxon>
        <taxon>malvids</taxon>
        <taxon>Malvales</taxon>
        <taxon>Malvaceae</taxon>
        <taxon>Malvoideae</taxon>
        <taxon>Gossypium</taxon>
    </lineage>
</organism>